<gene>
    <name evidence="2" type="ORF">S01H1_79218</name>
</gene>
<protein>
    <recommendedName>
        <fullName evidence="1">Carbohydrate binding module xylan-binding domain-containing protein</fullName>
    </recommendedName>
</protein>
<dbReference type="EMBL" id="BARS01053381">
    <property type="protein sequence ID" value="GAG51098.1"/>
    <property type="molecule type" value="Genomic_DNA"/>
</dbReference>
<name>X0YRT5_9ZZZZ</name>
<accession>X0YRT5</accession>
<dbReference type="Pfam" id="PF16841">
    <property type="entry name" value="CBM60"/>
    <property type="match status" value="1"/>
</dbReference>
<feature type="domain" description="Carbohydrate binding module xylan-binding" evidence="1">
    <location>
        <begin position="19"/>
        <end position="102"/>
    </location>
</feature>
<sequence>YWEGTVNRAVKLPGGKAVIHIQARGDQAYDVWPYMIVELDGEEIGETFVGSSKWKEYSFEVDTEGGIKVLSVTFPNDGGDWERGIDRNLYVGKVKITQMKNRDYTDER</sequence>
<feature type="non-terminal residue" evidence="2">
    <location>
        <position position="1"/>
    </location>
</feature>
<dbReference type="AlphaFoldDB" id="X0YRT5"/>
<evidence type="ECO:0000313" key="2">
    <source>
        <dbReference type="EMBL" id="GAG51098.1"/>
    </source>
</evidence>
<comment type="caution">
    <text evidence="2">The sequence shown here is derived from an EMBL/GenBank/DDBJ whole genome shotgun (WGS) entry which is preliminary data.</text>
</comment>
<dbReference type="Gene3D" id="2.60.60.40">
    <property type="match status" value="1"/>
</dbReference>
<organism evidence="2">
    <name type="scientific">marine sediment metagenome</name>
    <dbReference type="NCBI Taxonomy" id="412755"/>
    <lineage>
        <taxon>unclassified sequences</taxon>
        <taxon>metagenomes</taxon>
        <taxon>ecological metagenomes</taxon>
    </lineage>
</organism>
<evidence type="ECO:0000259" key="1">
    <source>
        <dbReference type="Pfam" id="PF16841"/>
    </source>
</evidence>
<dbReference type="InterPro" id="IPR031768">
    <property type="entry name" value="CBM60_xylan-bd"/>
</dbReference>
<proteinExistence type="predicted"/>
<reference evidence="2" key="1">
    <citation type="journal article" date="2014" name="Front. Microbiol.">
        <title>High frequency of phylogenetically diverse reductive dehalogenase-homologous genes in deep subseafloor sedimentary metagenomes.</title>
        <authorList>
            <person name="Kawai M."/>
            <person name="Futagami T."/>
            <person name="Toyoda A."/>
            <person name="Takaki Y."/>
            <person name="Nishi S."/>
            <person name="Hori S."/>
            <person name="Arai W."/>
            <person name="Tsubouchi T."/>
            <person name="Morono Y."/>
            <person name="Uchiyama I."/>
            <person name="Ito T."/>
            <person name="Fujiyama A."/>
            <person name="Inagaki F."/>
            <person name="Takami H."/>
        </authorList>
    </citation>
    <scope>NUCLEOTIDE SEQUENCE</scope>
    <source>
        <strain evidence="2">Expedition CK06-06</strain>
    </source>
</reference>